<dbReference type="EMBL" id="LLZZ01000022">
    <property type="protein sequence ID" value="KTB12322.1"/>
    <property type="molecule type" value="Genomic_DNA"/>
</dbReference>
<evidence type="ECO:0008006" key="4">
    <source>
        <dbReference type="Google" id="ProtNLM"/>
    </source>
</evidence>
<dbReference type="VEuPathDB" id="FungiDB:CAGL0F04125g"/>
<dbReference type="VEuPathDB" id="FungiDB:B1J91_F04125g"/>
<evidence type="ECO:0000313" key="3">
    <source>
        <dbReference type="Proteomes" id="UP000054886"/>
    </source>
</evidence>
<feature type="compositionally biased region" description="Low complexity" evidence="1">
    <location>
        <begin position="281"/>
        <end position="290"/>
    </location>
</feature>
<gene>
    <name evidence="2" type="ORF">AO440_001272</name>
</gene>
<dbReference type="VEuPathDB" id="FungiDB:GWK60_F03795"/>
<reference evidence="2 3" key="1">
    <citation type="submission" date="2015-10" db="EMBL/GenBank/DDBJ databases">
        <title>Draft genomes sequences of Candida glabrata isolates 1A, 1B, 2A, 2B, 3A and 3B.</title>
        <authorList>
            <person name="Haavelsrud O.E."/>
            <person name="Gaustad P."/>
        </authorList>
    </citation>
    <scope>NUCLEOTIDE SEQUENCE [LARGE SCALE GENOMIC DNA]</scope>
    <source>
        <strain evidence="2">910700640</strain>
    </source>
</reference>
<name>A0A0W0DGB4_CANGB</name>
<dbReference type="Proteomes" id="UP000054886">
    <property type="component" value="Unassembled WGS sequence"/>
</dbReference>
<dbReference type="VEuPathDB" id="FungiDB:GVI51_F03795"/>
<accession>A0A0W0DGB4</accession>
<feature type="region of interest" description="Disordered" evidence="1">
    <location>
        <begin position="86"/>
        <end position="115"/>
    </location>
</feature>
<comment type="caution">
    <text evidence="2">The sequence shown here is derived from an EMBL/GenBank/DDBJ whole genome shotgun (WGS) entry which is preliminary data.</text>
</comment>
<proteinExistence type="predicted"/>
<evidence type="ECO:0000256" key="1">
    <source>
        <dbReference type="SAM" id="MobiDB-lite"/>
    </source>
</evidence>
<feature type="compositionally biased region" description="Polar residues" evidence="1">
    <location>
        <begin position="92"/>
        <end position="115"/>
    </location>
</feature>
<protein>
    <recommendedName>
        <fullName evidence="4">YBL029W</fullName>
    </recommendedName>
</protein>
<sequence length="405" mass="45575">MFTSDLYSFDINLDVTSGQDNDVSITFSAPSADSNDLLAVPFFSNQENAKNIESVLDEFQARDLNLKFGSAMADISSFNNNDNSISKNMLNRSTTNSSGSTKVQDISPESLSGNDSPLTPLAKSNLFNFNWSDELLNGSGVIQNEINEITSNTETINCATLTSTEFLNNFLKNDLKLHGEGIFRLNTPITPPLDDAQGFVQSTENILLNDTDIFEDVTADSSSFSSLLNNAKFNNTIPTSNLDFLRNDSPMNTTSILLENLQESPERRHERRKPVKRDSVVDFSDSSSSDQGKPKKCSDARLSAVGLAKKLNLSSPQEALEREKYILSIFQNELHYPLGYKTWIRDTDKETRKQLIEQLHDIVRVKYPEYDKNILETIIRRATYSMMQSRLRRERRAKTKGKTTI</sequence>
<dbReference type="AlphaFoldDB" id="A0A0W0DGB4"/>
<evidence type="ECO:0000313" key="2">
    <source>
        <dbReference type="EMBL" id="KTB12322.1"/>
    </source>
</evidence>
<organism evidence="2 3">
    <name type="scientific">Candida glabrata</name>
    <name type="common">Yeast</name>
    <name type="synonym">Torulopsis glabrata</name>
    <dbReference type="NCBI Taxonomy" id="5478"/>
    <lineage>
        <taxon>Eukaryota</taxon>
        <taxon>Fungi</taxon>
        <taxon>Dikarya</taxon>
        <taxon>Ascomycota</taxon>
        <taxon>Saccharomycotina</taxon>
        <taxon>Saccharomycetes</taxon>
        <taxon>Saccharomycetales</taxon>
        <taxon>Saccharomycetaceae</taxon>
        <taxon>Nakaseomyces</taxon>
    </lineage>
</organism>
<feature type="region of interest" description="Disordered" evidence="1">
    <location>
        <begin position="258"/>
        <end position="297"/>
    </location>
</feature>